<feature type="region of interest" description="Disordered" evidence="1">
    <location>
        <begin position="94"/>
        <end position="134"/>
    </location>
</feature>
<dbReference type="OrthoDB" id="10072039at2759"/>
<proteinExistence type="predicted"/>
<sequence>MEISPDRSPVSESSYRAPRETPSTGRSASESNKIPPVVVIDSSTQQTTCALGSVHPVSNFFTTLEPKPSPEQCGSLLAAALPRIVAVPVANNGKAGSPALEASPAPGANTPHRDAGPPTPTHSENMDPHAPPIHLENALPRRMESLGSYSSVVGNSNLQQVPPILTPSLMNSVMPRSHGSCHKLAC</sequence>
<comment type="caution">
    <text evidence="2">The sequence shown here is derived from an EMBL/GenBank/DDBJ whole genome shotgun (WGS) entry which is preliminary data.</text>
</comment>
<dbReference type="EMBL" id="BGZK01003190">
    <property type="protein sequence ID" value="GBO98444.1"/>
    <property type="molecule type" value="Genomic_DNA"/>
</dbReference>
<feature type="region of interest" description="Disordered" evidence="1">
    <location>
        <begin position="1"/>
        <end position="35"/>
    </location>
</feature>
<dbReference type="AlphaFoldDB" id="A0A4C1S840"/>
<name>A0A4C1S840_EUMVA</name>
<keyword evidence="3" id="KW-1185">Reference proteome</keyword>
<evidence type="ECO:0000313" key="3">
    <source>
        <dbReference type="Proteomes" id="UP000299102"/>
    </source>
</evidence>
<feature type="compositionally biased region" description="Polar residues" evidence="1">
    <location>
        <begin position="21"/>
        <end position="32"/>
    </location>
</feature>
<organism evidence="2 3">
    <name type="scientific">Eumeta variegata</name>
    <name type="common">Bagworm moth</name>
    <name type="synonym">Eumeta japonica</name>
    <dbReference type="NCBI Taxonomy" id="151549"/>
    <lineage>
        <taxon>Eukaryota</taxon>
        <taxon>Metazoa</taxon>
        <taxon>Ecdysozoa</taxon>
        <taxon>Arthropoda</taxon>
        <taxon>Hexapoda</taxon>
        <taxon>Insecta</taxon>
        <taxon>Pterygota</taxon>
        <taxon>Neoptera</taxon>
        <taxon>Endopterygota</taxon>
        <taxon>Lepidoptera</taxon>
        <taxon>Glossata</taxon>
        <taxon>Ditrysia</taxon>
        <taxon>Tineoidea</taxon>
        <taxon>Psychidae</taxon>
        <taxon>Oiketicinae</taxon>
        <taxon>Eumeta</taxon>
    </lineage>
</organism>
<reference evidence="2 3" key="1">
    <citation type="journal article" date="2019" name="Commun. Biol.">
        <title>The bagworm genome reveals a unique fibroin gene that provides high tensile strength.</title>
        <authorList>
            <person name="Kono N."/>
            <person name="Nakamura H."/>
            <person name="Ohtoshi R."/>
            <person name="Tomita M."/>
            <person name="Numata K."/>
            <person name="Arakawa K."/>
        </authorList>
    </citation>
    <scope>NUCLEOTIDE SEQUENCE [LARGE SCALE GENOMIC DNA]</scope>
</reference>
<accession>A0A4C1S840</accession>
<gene>
    <name evidence="2" type="ORF">EVAR_71738_1</name>
</gene>
<dbReference type="Proteomes" id="UP000299102">
    <property type="component" value="Unassembled WGS sequence"/>
</dbReference>
<evidence type="ECO:0000313" key="2">
    <source>
        <dbReference type="EMBL" id="GBO98444.1"/>
    </source>
</evidence>
<protein>
    <submittedName>
        <fullName evidence="2">Uncharacterized protein</fullName>
    </submittedName>
</protein>
<evidence type="ECO:0000256" key="1">
    <source>
        <dbReference type="SAM" id="MobiDB-lite"/>
    </source>
</evidence>